<feature type="region of interest" description="Disordered" evidence="1">
    <location>
        <begin position="268"/>
        <end position="290"/>
    </location>
</feature>
<dbReference type="EMBL" id="UFAJ01000035">
    <property type="protein sequence ID" value="SSD58678.1"/>
    <property type="molecule type" value="Genomic_DNA"/>
</dbReference>
<organism evidence="2 3">
    <name type="scientific">Saccharomycodes ludwigii</name>
    <dbReference type="NCBI Taxonomy" id="36035"/>
    <lineage>
        <taxon>Eukaryota</taxon>
        <taxon>Fungi</taxon>
        <taxon>Dikarya</taxon>
        <taxon>Ascomycota</taxon>
        <taxon>Saccharomycotina</taxon>
        <taxon>Saccharomycetes</taxon>
        <taxon>Saccharomycodales</taxon>
        <taxon>Saccharomycodaceae</taxon>
        <taxon>Saccharomycodes</taxon>
    </lineage>
</organism>
<dbReference type="Proteomes" id="UP000262825">
    <property type="component" value="Unassembled WGS sequence"/>
</dbReference>
<gene>
    <name evidence="2" type="ORF">SCODWIG_00439</name>
</gene>
<evidence type="ECO:0008006" key="4">
    <source>
        <dbReference type="Google" id="ProtNLM"/>
    </source>
</evidence>
<evidence type="ECO:0000313" key="2">
    <source>
        <dbReference type="EMBL" id="SSD58678.1"/>
    </source>
</evidence>
<feature type="region of interest" description="Disordered" evidence="1">
    <location>
        <begin position="177"/>
        <end position="255"/>
    </location>
</feature>
<dbReference type="Gene3D" id="2.60.40.10">
    <property type="entry name" value="Immunoglobulins"/>
    <property type="match status" value="1"/>
</dbReference>
<protein>
    <recommendedName>
        <fullName evidence="4">AMP-activated protein kinase glycogen-binding domain-containing protein</fullName>
    </recommendedName>
</protein>
<keyword evidence="3" id="KW-1185">Reference proteome</keyword>
<accession>A0A376B1X2</accession>
<dbReference type="CDD" id="cd02859">
    <property type="entry name" value="E_set_AMPKbeta_like_N"/>
    <property type="match status" value="1"/>
</dbReference>
<sequence>MNNIATNDTYTIVCKHALTGTICIAGSFNNWVIKKMTHNVKYNQWEYVLKNIKTLSSSNVNVTEPHKTSSKLKINFKFINEDTGEWFTDDNFPCENDEHGNTNNVLYINIHGASDSDNILNTPKSITHNVADNEENVNSKTPCSTPKFNINDTEYGKDVVGNDEDICSKTPCSTPKFDIKNSSESNENVDVSEDDGKTTNKSSRFNFEDKYPGSSDRNTGSKDSLAHKENQKSECLDPPFKALSSDTTTNNIKYDNTTSDKKLIDQNTTTNDLDQSVTNSPNETTPLTSTMGSIRNRYQSENTISDVISSNSNNECIANSNSHTTTNNNNDTNLSRTPSFWERLILFFKKLFACLFSSSRSNNTNTGSG</sequence>
<evidence type="ECO:0000313" key="3">
    <source>
        <dbReference type="Proteomes" id="UP000262825"/>
    </source>
</evidence>
<dbReference type="InterPro" id="IPR013783">
    <property type="entry name" value="Ig-like_fold"/>
</dbReference>
<feature type="compositionally biased region" description="Polar residues" evidence="1">
    <location>
        <begin position="244"/>
        <end position="255"/>
    </location>
</feature>
<dbReference type="InterPro" id="IPR014756">
    <property type="entry name" value="Ig_E-set"/>
</dbReference>
<reference evidence="3" key="1">
    <citation type="submission" date="2018-06" db="EMBL/GenBank/DDBJ databases">
        <authorList>
            <person name="Guldener U."/>
        </authorList>
    </citation>
    <scope>NUCLEOTIDE SEQUENCE [LARGE SCALE GENOMIC DNA]</scope>
    <source>
        <strain evidence="3">UTAD17</strain>
    </source>
</reference>
<feature type="compositionally biased region" description="Basic and acidic residues" evidence="1">
    <location>
        <begin position="224"/>
        <end position="235"/>
    </location>
</feature>
<evidence type="ECO:0000256" key="1">
    <source>
        <dbReference type="SAM" id="MobiDB-lite"/>
    </source>
</evidence>
<dbReference type="AlphaFoldDB" id="A0A376B1X2"/>
<dbReference type="VEuPathDB" id="FungiDB:SCODWIG_00439"/>
<name>A0A376B1X2_9ASCO</name>
<proteinExistence type="predicted"/>
<dbReference type="SUPFAM" id="SSF81296">
    <property type="entry name" value="E set domains"/>
    <property type="match status" value="1"/>
</dbReference>